<proteinExistence type="predicted"/>
<evidence type="ECO:0000313" key="1">
    <source>
        <dbReference type="EMBL" id="MPC60485.1"/>
    </source>
</evidence>
<gene>
    <name evidence="1" type="ORF">E2C01_054530</name>
</gene>
<name>A0A5B7GSX3_PORTR</name>
<dbReference type="EMBL" id="VSRR010017578">
    <property type="protein sequence ID" value="MPC60485.1"/>
    <property type="molecule type" value="Genomic_DNA"/>
</dbReference>
<protein>
    <submittedName>
        <fullName evidence="1">Uncharacterized protein</fullName>
    </submittedName>
</protein>
<sequence>MLSLAASDGAAGETLAWWGDWQMWITGLPAGVERYADKPVGVLGVGPRSGTCGTDGHPWNSQCEVFRVRG</sequence>
<accession>A0A5B7GSX3</accession>
<organism evidence="1 2">
    <name type="scientific">Portunus trituberculatus</name>
    <name type="common">Swimming crab</name>
    <name type="synonym">Neptunus trituberculatus</name>
    <dbReference type="NCBI Taxonomy" id="210409"/>
    <lineage>
        <taxon>Eukaryota</taxon>
        <taxon>Metazoa</taxon>
        <taxon>Ecdysozoa</taxon>
        <taxon>Arthropoda</taxon>
        <taxon>Crustacea</taxon>
        <taxon>Multicrustacea</taxon>
        <taxon>Malacostraca</taxon>
        <taxon>Eumalacostraca</taxon>
        <taxon>Eucarida</taxon>
        <taxon>Decapoda</taxon>
        <taxon>Pleocyemata</taxon>
        <taxon>Brachyura</taxon>
        <taxon>Eubrachyura</taxon>
        <taxon>Portunoidea</taxon>
        <taxon>Portunidae</taxon>
        <taxon>Portuninae</taxon>
        <taxon>Portunus</taxon>
    </lineage>
</organism>
<evidence type="ECO:0000313" key="2">
    <source>
        <dbReference type="Proteomes" id="UP000324222"/>
    </source>
</evidence>
<dbReference type="Proteomes" id="UP000324222">
    <property type="component" value="Unassembled WGS sequence"/>
</dbReference>
<keyword evidence="2" id="KW-1185">Reference proteome</keyword>
<dbReference type="AlphaFoldDB" id="A0A5B7GSX3"/>
<comment type="caution">
    <text evidence="1">The sequence shown here is derived from an EMBL/GenBank/DDBJ whole genome shotgun (WGS) entry which is preliminary data.</text>
</comment>
<reference evidence="1 2" key="1">
    <citation type="submission" date="2019-05" db="EMBL/GenBank/DDBJ databases">
        <title>Another draft genome of Portunus trituberculatus and its Hox gene families provides insights of decapod evolution.</title>
        <authorList>
            <person name="Jeong J.-H."/>
            <person name="Song I."/>
            <person name="Kim S."/>
            <person name="Choi T."/>
            <person name="Kim D."/>
            <person name="Ryu S."/>
            <person name="Kim W."/>
        </authorList>
    </citation>
    <scope>NUCLEOTIDE SEQUENCE [LARGE SCALE GENOMIC DNA]</scope>
    <source>
        <tissue evidence="1">Muscle</tissue>
    </source>
</reference>